<evidence type="ECO:0000256" key="1">
    <source>
        <dbReference type="SAM" id="MobiDB-lite"/>
    </source>
</evidence>
<evidence type="ECO:0000313" key="5">
    <source>
        <dbReference type="WBParaSite" id="jg11976"/>
    </source>
</evidence>
<keyword evidence="2" id="KW-0472">Membrane</keyword>
<feature type="region of interest" description="Disordered" evidence="1">
    <location>
        <begin position="104"/>
        <end position="134"/>
    </location>
</feature>
<dbReference type="Gene3D" id="3.40.50.720">
    <property type="entry name" value="NAD(P)-binding Rossmann-like Domain"/>
    <property type="match status" value="1"/>
</dbReference>
<dbReference type="PANTHER" id="PTHR44825:SF1">
    <property type="entry name" value="DNAJ HOMOLOG SUBFAMILY C MEMBER 4"/>
    <property type="match status" value="1"/>
</dbReference>
<dbReference type="InterPro" id="IPR001623">
    <property type="entry name" value="DnaJ_domain"/>
</dbReference>
<accession>A0A915CT72</accession>
<organism evidence="4 5">
    <name type="scientific">Ditylenchus dipsaci</name>
    <dbReference type="NCBI Taxonomy" id="166011"/>
    <lineage>
        <taxon>Eukaryota</taxon>
        <taxon>Metazoa</taxon>
        <taxon>Ecdysozoa</taxon>
        <taxon>Nematoda</taxon>
        <taxon>Chromadorea</taxon>
        <taxon>Rhabditida</taxon>
        <taxon>Tylenchina</taxon>
        <taxon>Tylenchomorpha</taxon>
        <taxon>Sphaerularioidea</taxon>
        <taxon>Anguinidae</taxon>
        <taxon>Anguininae</taxon>
        <taxon>Ditylenchus</taxon>
    </lineage>
</organism>
<name>A0A915CT72_9BILA</name>
<dbReference type="Pfam" id="PF00226">
    <property type="entry name" value="DnaJ"/>
    <property type="match status" value="1"/>
</dbReference>
<dbReference type="SUPFAM" id="SSF51735">
    <property type="entry name" value="NAD(P)-binding Rossmann-fold domains"/>
    <property type="match status" value="1"/>
</dbReference>
<dbReference type="InterPro" id="IPR036869">
    <property type="entry name" value="J_dom_sf"/>
</dbReference>
<dbReference type="PROSITE" id="PS50076">
    <property type="entry name" value="DNAJ_2"/>
    <property type="match status" value="1"/>
</dbReference>
<sequence length="357" mass="41581">MNELGGACSWLYGRHNASRRLRSLFIFSCNPSSSAKNYLSTRQYQKRNYYEVLGLQKTASQSEIKNAYYERSKLVHPDGSGSTAEFQELKQAYDILRRPADRSRYDESLSSRSDLRGYQSRHTHEHPNTTHSHDFYGQDWEQYWNKNFGDQRNESASRQKAEQDYSRKLKIYATGVVIAFVIYNLAYLNAVRKQRRYMESLVPSDEIAKSFLRQKEHAGKYTNPDEMKKAAKLLRKDMDQVHKTKMEMIRSKINQKNYYWRELWISLQLARALYKNGEFSIVLACRNKVKAEKAVLSILGTTDGSPKKPYSRVQYLQLDLTKRDSVKEFITEFSNICPRGSLKLLVNNAGIMAIPIN</sequence>
<dbReference type="InterPro" id="IPR052763">
    <property type="entry name" value="DnaJ_C4"/>
</dbReference>
<dbReference type="AlphaFoldDB" id="A0A915CT72"/>
<feature type="transmembrane region" description="Helical" evidence="2">
    <location>
        <begin position="169"/>
        <end position="188"/>
    </location>
</feature>
<proteinExistence type="predicted"/>
<evidence type="ECO:0000313" key="4">
    <source>
        <dbReference type="Proteomes" id="UP000887574"/>
    </source>
</evidence>
<dbReference type="PRINTS" id="PR00625">
    <property type="entry name" value="JDOMAIN"/>
</dbReference>
<reference evidence="5" key="1">
    <citation type="submission" date="2022-11" db="UniProtKB">
        <authorList>
            <consortium name="WormBaseParasite"/>
        </authorList>
    </citation>
    <scope>IDENTIFICATION</scope>
</reference>
<feature type="compositionally biased region" description="Basic and acidic residues" evidence="1">
    <location>
        <begin position="125"/>
        <end position="134"/>
    </location>
</feature>
<dbReference type="InterPro" id="IPR036291">
    <property type="entry name" value="NAD(P)-bd_dom_sf"/>
</dbReference>
<dbReference type="CDD" id="cd06257">
    <property type="entry name" value="DnaJ"/>
    <property type="match status" value="1"/>
</dbReference>
<dbReference type="WBParaSite" id="jg11976">
    <property type="protein sequence ID" value="jg11976"/>
    <property type="gene ID" value="jg11976"/>
</dbReference>
<dbReference type="Gene3D" id="1.10.287.110">
    <property type="entry name" value="DnaJ domain"/>
    <property type="match status" value="1"/>
</dbReference>
<dbReference type="Proteomes" id="UP000887574">
    <property type="component" value="Unplaced"/>
</dbReference>
<keyword evidence="2" id="KW-0812">Transmembrane</keyword>
<evidence type="ECO:0000259" key="3">
    <source>
        <dbReference type="PROSITE" id="PS50076"/>
    </source>
</evidence>
<dbReference type="SMART" id="SM00271">
    <property type="entry name" value="DnaJ"/>
    <property type="match status" value="1"/>
</dbReference>
<dbReference type="SUPFAM" id="SSF46565">
    <property type="entry name" value="Chaperone J-domain"/>
    <property type="match status" value="1"/>
</dbReference>
<feature type="domain" description="J" evidence="3">
    <location>
        <begin position="48"/>
        <end position="109"/>
    </location>
</feature>
<keyword evidence="2" id="KW-1133">Transmembrane helix</keyword>
<keyword evidence="4" id="KW-1185">Reference proteome</keyword>
<evidence type="ECO:0000256" key="2">
    <source>
        <dbReference type="SAM" id="Phobius"/>
    </source>
</evidence>
<feature type="compositionally biased region" description="Basic and acidic residues" evidence="1">
    <location>
        <begin position="104"/>
        <end position="115"/>
    </location>
</feature>
<dbReference type="PANTHER" id="PTHR44825">
    <property type="match status" value="1"/>
</dbReference>
<protein>
    <submittedName>
        <fullName evidence="5">J domain-containing protein</fullName>
    </submittedName>
</protein>